<dbReference type="Proteomes" id="UP000694411">
    <property type="component" value="Chromosome 6"/>
</dbReference>
<proteinExistence type="predicted"/>
<dbReference type="AlphaFoldDB" id="A0A8D2EBE7"/>
<reference evidence="1" key="3">
    <citation type="submission" date="2025-09" db="UniProtKB">
        <authorList>
            <consortium name="Ensembl"/>
        </authorList>
    </citation>
    <scope>IDENTIFICATION</scope>
</reference>
<reference evidence="1" key="1">
    <citation type="submission" date="2018-05" db="EMBL/GenBank/DDBJ databases">
        <title>Whole genome of Theropithecus gelada.</title>
        <authorList>
            <person name="Chiou K.L."/>
            <person name="Snyder-Mackler N."/>
        </authorList>
    </citation>
    <scope>NUCLEOTIDE SEQUENCE [LARGE SCALE GENOMIC DNA]</scope>
</reference>
<sequence>VSCLGARDGGSPVTVAMAVAEVSSGPAALSLGWAFSSYWPFQPQLWGLSLGWRLTGFSGRKG</sequence>
<dbReference type="Ensembl" id="ENSTGET00000003856.1">
    <property type="protein sequence ID" value="ENSTGEP00000003144.1"/>
    <property type="gene ID" value="ENSTGEG00000002694.1"/>
</dbReference>
<name>A0A8D2EBE7_THEGE</name>
<protein>
    <submittedName>
        <fullName evidence="1">Uncharacterized protein</fullName>
    </submittedName>
</protein>
<accession>A0A8D2EBE7</accession>
<organism evidence="1 2">
    <name type="scientific">Theropithecus gelada</name>
    <name type="common">Gelada baboon</name>
    <dbReference type="NCBI Taxonomy" id="9565"/>
    <lineage>
        <taxon>Eukaryota</taxon>
        <taxon>Metazoa</taxon>
        <taxon>Chordata</taxon>
        <taxon>Craniata</taxon>
        <taxon>Vertebrata</taxon>
        <taxon>Euteleostomi</taxon>
        <taxon>Mammalia</taxon>
        <taxon>Eutheria</taxon>
        <taxon>Euarchontoglires</taxon>
        <taxon>Primates</taxon>
        <taxon>Haplorrhini</taxon>
        <taxon>Catarrhini</taxon>
        <taxon>Cercopithecidae</taxon>
        <taxon>Cercopithecinae</taxon>
        <taxon>Theropithecus</taxon>
    </lineage>
</organism>
<keyword evidence="2" id="KW-1185">Reference proteome</keyword>
<evidence type="ECO:0000313" key="1">
    <source>
        <dbReference type="Ensembl" id="ENSTGEP00000003144.1"/>
    </source>
</evidence>
<evidence type="ECO:0000313" key="2">
    <source>
        <dbReference type="Proteomes" id="UP000694411"/>
    </source>
</evidence>
<reference evidence="1" key="2">
    <citation type="submission" date="2025-08" db="UniProtKB">
        <authorList>
            <consortium name="Ensembl"/>
        </authorList>
    </citation>
    <scope>IDENTIFICATION</scope>
</reference>